<reference evidence="3" key="1">
    <citation type="submission" date="2016-10" db="EMBL/GenBank/DDBJ databases">
        <authorList>
            <person name="Varghese N."/>
        </authorList>
    </citation>
    <scope>NUCLEOTIDE SEQUENCE [LARGE SCALE GENOMIC DNA]</scope>
    <source>
        <strain evidence="3">DSM 21843</strain>
    </source>
</reference>
<dbReference type="PANTHER" id="PTHR10458">
    <property type="entry name" value="PEPTIDE DEFORMYLASE"/>
    <property type="match status" value="1"/>
</dbReference>
<dbReference type="InterPro" id="IPR023635">
    <property type="entry name" value="Peptide_deformylase"/>
</dbReference>
<dbReference type="KEGG" id="ddt:AAY81_04105"/>
<keyword evidence="3" id="KW-1185">Reference proteome</keyword>
<comment type="similarity">
    <text evidence="1">Belongs to the polypeptide deformylase family.</text>
</comment>
<dbReference type="Proteomes" id="UP000182975">
    <property type="component" value="Unassembled WGS sequence"/>
</dbReference>
<accession>A0A172RXK1</accession>
<dbReference type="InterPro" id="IPR036821">
    <property type="entry name" value="Peptide_deformylase_sf"/>
</dbReference>
<dbReference type="SUPFAM" id="SSF56420">
    <property type="entry name" value="Peptide deformylase"/>
    <property type="match status" value="1"/>
</dbReference>
<dbReference type="RefSeq" id="WP_066661694.1">
    <property type="nucleotide sequence ID" value="NZ_CP011402.1"/>
</dbReference>
<dbReference type="EMBL" id="FOEC01000007">
    <property type="protein sequence ID" value="SEO81257.1"/>
    <property type="molecule type" value="Genomic_DNA"/>
</dbReference>
<dbReference type="NCBIfam" id="NF006670">
    <property type="entry name" value="PRK09218.1"/>
    <property type="match status" value="1"/>
</dbReference>
<sequence length="137" mass="15380">MIRPIMDKQFFLKQPSVEATTADIAIARDLAETLEAHRATCVGMAANMIGQRKRIIAVLDEASQVLTMFNPEIVDCKQPYNATEGCLSLPGERETLRYERITVSYQDEAMQAIKRSFKGRVAQAIQHEIDHCNGILI</sequence>
<dbReference type="PRINTS" id="PR01576">
    <property type="entry name" value="PDEFORMYLASE"/>
</dbReference>
<protein>
    <submittedName>
        <fullName evidence="2">Peptide deformylase</fullName>
    </submittedName>
</protein>
<dbReference type="Gene3D" id="3.90.45.10">
    <property type="entry name" value="Peptide deformylase"/>
    <property type="match status" value="1"/>
</dbReference>
<organism evidence="2 3">
    <name type="scientific">Denitrobacterium detoxificans</name>
    <dbReference type="NCBI Taxonomy" id="79604"/>
    <lineage>
        <taxon>Bacteria</taxon>
        <taxon>Bacillati</taxon>
        <taxon>Actinomycetota</taxon>
        <taxon>Coriobacteriia</taxon>
        <taxon>Eggerthellales</taxon>
        <taxon>Eggerthellaceae</taxon>
        <taxon>Denitrobacterium</taxon>
    </lineage>
</organism>
<dbReference type="CDD" id="cd00487">
    <property type="entry name" value="Pep_deformylase"/>
    <property type="match status" value="1"/>
</dbReference>
<dbReference type="Pfam" id="PF01327">
    <property type="entry name" value="Pep_deformylase"/>
    <property type="match status" value="1"/>
</dbReference>
<dbReference type="OrthoDB" id="9804313at2"/>
<proteinExistence type="inferred from homology"/>
<evidence type="ECO:0000313" key="2">
    <source>
        <dbReference type="EMBL" id="SEO81257.1"/>
    </source>
</evidence>
<evidence type="ECO:0000256" key="1">
    <source>
        <dbReference type="ARBA" id="ARBA00010759"/>
    </source>
</evidence>
<evidence type="ECO:0000313" key="3">
    <source>
        <dbReference type="Proteomes" id="UP000182975"/>
    </source>
</evidence>
<dbReference type="GO" id="GO:0042586">
    <property type="term" value="F:peptide deformylase activity"/>
    <property type="evidence" value="ECO:0007669"/>
    <property type="project" value="InterPro"/>
</dbReference>
<dbReference type="PANTHER" id="PTHR10458:SF22">
    <property type="entry name" value="PEPTIDE DEFORMYLASE"/>
    <property type="match status" value="1"/>
</dbReference>
<dbReference type="AlphaFoldDB" id="A0A172RXK1"/>
<dbReference type="STRING" id="79604.AAY81_04105"/>
<gene>
    <name evidence="2" type="ORF">SAMN02910314_01288</name>
</gene>
<dbReference type="PATRIC" id="fig|79604.3.peg.838"/>
<name>A0A172RXK1_9ACTN</name>
<dbReference type="PIRSF" id="PIRSF004749">
    <property type="entry name" value="Pep_def"/>
    <property type="match status" value="1"/>
</dbReference>